<feature type="region of interest" description="Disordered" evidence="10">
    <location>
        <begin position="31"/>
        <end position="119"/>
    </location>
</feature>
<comment type="caution">
    <text evidence="12">The sequence shown here is derived from an EMBL/GenBank/DDBJ whole genome shotgun (WGS) entry which is preliminary data.</text>
</comment>
<comment type="function">
    <text evidence="8 9">Essential cell division protein that stabilizes the FtsZ protofilaments by cross-linking them and that serves as a cytoplasmic membrane anchor for the Z ring. Also required for the recruitment to the septal ring of downstream cell division proteins.</text>
</comment>
<dbReference type="NCBIfam" id="TIGR02205">
    <property type="entry name" value="septum_zipA"/>
    <property type="match status" value="1"/>
</dbReference>
<evidence type="ECO:0000313" key="12">
    <source>
        <dbReference type="EMBL" id="GAM73115.1"/>
    </source>
</evidence>
<evidence type="ECO:0000256" key="5">
    <source>
        <dbReference type="ARBA" id="ARBA00022989"/>
    </source>
</evidence>
<organism evidence="12 13">
    <name type="scientific">Vibrio ishigakensis</name>
    <dbReference type="NCBI Taxonomy" id="1481914"/>
    <lineage>
        <taxon>Bacteria</taxon>
        <taxon>Pseudomonadati</taxon>
        <taxon>Pseudomonadota</taxon>
        <taxon>Gammaproteobacteria</taxon>
        <taxon>Vibrionales</taxon>
        <taxon>Vibrionaceae</taxon>
        <taxon>Vibrio</taxon>
    </lineage>
</organism>
<name>A0A0B8Q0S5_9VIBR</name>
<evidence type="ECO:0000256" key="2">
    <source>
        <dbReference type="ARBA" id="ARBA00022519"/>
    </source>
</evidence>
<evidence type="ECO:0000313" key="13">
    <source>
        <dbReference type="Proteomes" id="UP000031666"/>
    </source>
</evidence>
<dbReference type="GO" id="GO:0005886">
    <property type="term" value="C:plasma membrane"/>
    <property type="evidence" value="ECO:0007669"/>
    <property type="project" value="UniProtKB-SubCell"/>
</dbReference>
<dbReference type="EMBL" id="BBSC01000001">
    <property type="protein sequence ID" value="GAM73115.1"/>
    <property type="molecule type" value="Genomic_DNA"/>
</dbReference>
<dbReference type="PANTHER" id="PTHR38685:SF1">
    <property type="entry name" value="CELL DIVISION PROTEIN ZIPA"/>
    <property type="match status" value="1"/>
</dbReference>
<comment type="similarity">
    <text evidence="8 9">Belongs to the ZipA family.</text>
</comment>
<protein>
    <recommendedName>
        <fullName evidence="8 9">Cell division protein ZipA</fullName>
    </recommendedName>
</protein>
<dbReference type="InterPro" id="IPR036765">
    <property type="entry name" value="ZipA_FtsZ-bd_C_sf"/>
</dbReference>
<keyword evidence="6 8" id="KW-0472">Membrane</keyword>
<comment type="subunit">
    <text evidence="8">Interacts with FtsZ via their C-terminal domains.</text>
</comment>
<evidence type="ECO:0000256" key="8">
    <source>
        <dbReference type="HAMAP-Rule" id="MF_00509"/>
    </source>
</evidence>
<dbReference type="Proteomes" id="UP000031666">
    <property type="component" value="Unassembled WGS sequence"/>
</dbReference>
<feature type="compositionally biased region" description="Basic and acidic residues" evidence="10">
    <location>
        <begin position="31"/>
        <end position="45"/>
    </location>
</feature>
<accession>A0A0B8Q0S5</accession>
<dbReference type="AlphaFoldDB" id="A0A0B8Q0S5"/>
<sequence>MQELRIVLIVVGVLAIAGLLIHGLWTNRREQSGKFSDKPLGKLETESNDSAPAEEPVAKQEIADDDFEVVKKVSKSSKQEPSFGAMDNDYSDPLLDSEPETRQELEQEEPIKPKHTKADDLPTITISSDAYSKHMDDDLPSVSATDDFDIEPEIEVEPEPVMATAPAVEEEPEEPQLEVLVLHVKANHNQQFVGTQLFDSMEQNGLHFGAMSIYHRHADLTGNDKVLFSVANMMKPGSLAHDDPETFVTDGISFFMTLPCYGDAEQNFKIMLHTAQMIADDLGGNVLDDKYALMTRDRIDAFKRQVQQFEAKKRAKQASQAL</sequence>
<dbReference type="HAMAP" id="MF_00509">
    <property type="entry name" value="ZipA"/>
    <property type="match status" value="1"/>
</dbReference>
<comment type="subcellular location">
    <subcellularLocation>
        <location evidence="8">Cell inner membrane</location>
        <topology evidence="8">Single-pass type I membrane protein</topology>
    </subcellularLocation>
    <text evidence="8">Localizes to the Z ring in an FtsZ-dependent manner.</text>
</comment>
<dbReference type="SMART" id="SM00771">
    <property type="entry name" value="ZipA_C"/>
    <property type="match status" value="1"/>
</dbReference>
<reference evidence="12 13" key="1">
    <citation type="submission" date="2015-01" db="EMBL/GenBank/DDBJ databases">
        <title>Vibrio sp. C94 JCM 19241 whole genome shotgun sequence.</title>
        <authorList>
            <person name="Sawabe T."/>
            <person name="Meirelles P."/>
            <person name="Feng G."/>
            <person name="Sayaka M."/>
            <person name="Hattori M."/>
            <person name="Ohkuma M."/>
        </authorList>
    </citation>
    <scope>NUCLEOTIDE SEQUENCE [LARGE SCALE GENOMIC DNA]</scope>
    <source>
        <strain evidence="13">JCM 19241</strain>
    </source>
</reference>
<evidence type="ECO:0000256" key="7">
    <source>
        <dbReference type="ARBA" id="ARBA00023306"/>
    </source>
</evidence>
<keyword evidence="3 8" id="KW-0132">Cell division</keyword>
<keyword evidence="2 8" id="KW-0997">Cell inner membrane</keyword>
<reference evidence="12 13" key="2">
    <citation type="submission" date="2015-01" db="EMBL/GenBank/DDBJ databases">
        <authorList>
            <consortium name="NBRP consortium"/>
            <person name="Sawabe T."/>
            <person name="Meirelles P."/>
            <person name="Feng G."/>
            <person name="Sayaka M."/>
            <person name="Hattori M."/>
            <person name="Ohkuma M."/>
        </authorList>
    </citation>
    <scope>NUCLEOTIDE SEQUENCE [LARGE SCALE GENOMIC DNA]</scope>
    <source>
        <strain evidence="13">JCM 19241</strain>
    </source>
</reference>
<keyword evidence="1 8" id="KW-1003">Cell membrane</keyword>
<evidence type="ECO:0000256" key="4">
    <source>
        <dbReference type="ARBA" id="ARBA00022692"/>
    </source>
</evidence>
<keyword evidence="5 8" id="KW-1133">Transmembrane helix</keyword>
<evidence type="ECO:0000259" key="11">
    <source>
        <dbReference type="SMART" id="SM00771"/>
    </source>
</evidence>
<feature type="domain" description="ZipA C-terminal FtsZ-binding" evidence="11">
    <location>
        <begin position="176"/>
        <end position="306"/>
    </location>
</feature>
<evidence type="ECO:0000256" key="1">
    <source>
        <dbReference type="ARBA" id="ARBA00022475"/>
    </source>
</evidence>
<evidence type="ECO:0000256" key="10">
    <source>
        <dbReference type="SAM" id="MobiDB-lite"/>
    </source>
</evidence>
<dbReference type="GO" id="GO:0000917">
    <property type="term" value="P:division septum assembly"/>
    <property type="evidence" value="ECO:0007669"/>
    <property type="project" value="TreeGrafter"/>
</dbReference>
<dbReference type="GO" id="GO:0032153">
    <property type="term" value="C:cell division site"/>
    <property type="evidence" value="ECO:0007669"/>
    <property type="project" value="UniProtKB-UniRule"/>
</dbReference>
<dbReference type="GO" id="GO:0043093">
    <property type="term" value="P:FtsZ-dependent cytokinesis"/>
    <property type="evidence" value="ECO:0007669"/>
    <property type="project" value="UniProtKB-UniRule"/>
</dbReference>
<gene>
    <name evidence="8" type="primary">zipA</name>
    <name evidence="12" type="ORF">JCM19241_2570</name>
</gene>
<dbReference type="Pfam" id="PF04354">
    <property type="entry name" value="ZipA_C"/>
    <property type="match status" value="1"/>
</dbReference>
<evidence type="ECO:0000256" key="6">
    <source>
        <dbReference type="ARBA" id="ARBA00023136"/>
    </source>
</evidence>
<evidence type="ECO:0000256" key="9">
    <source>
        <dbReference type="RuleBase" id="RU003612"/>
    </source>
</evidence>
<proteinExistence type="inferred from homology"/>
<dbReference type="PANTHER" id="PTHR38685">
    <property type="entry name" value="CELL DIVISION PROTEIN ZIPA"/>
    <property type="match status" value="1"/>
</dbReference>
<dbReference type="SUPFAM" id="SSF64383">
    <property type="entry name" value="Cell-division protein ZipA, C-terminal domain"/>
    <property type="match status" value="1"/>
</dbReference>
<evidence type="ECO:0000256" key="3">
    <source>
        <dbReference type="ARBA" id="ARBA00022618"/>
    </source>
</evidence>
<keyword evidence="4 8" id="KW-0812">Transmembrane</keyword>
<dbReference type="STRING" id="1481914.JCM19241_2570"/>
<dbReference type="Gene3D" id="3.30.1400.10">
    <property type="entry name" value="ZipA, C-terminal FtsZ-binding domain"/>
    <property type="match status" value="1"/>
</dbReference>
<dbReference type="InterPro" id="IPR011919">
    <property type="entry name" value="Cell_div_ZipA"/>
</dbReference>
<feature type="transmembrane region" description="Helical" evidence="8">
    <location>
        <begin position="6"/>
        <end position="25"/>
    </location>
</feature>
<dbReference type="InterPro" id="IPR007449">
    <property type="entry name" value="ZipA_FtsZ-bd_C"/>
</dbReference>
<keyword evidence="7 8" id="KW-0131">Cell cycle</keyword>
<feature type="compositionally biased region" description="Basic and acidic residues" evidence="10">
    <location>
        <begin position="99"/>
        <end position="119"/>
    </location>
</feature>